<dbReference type="GO" id="GO:0005886">
    <property type="term" value="C:plasma membrane"/>
    <property type="evidence" value="ECO:0007669"/>
    <property type="project" value="TreeGrafter"/>
</dbReference>
<dbReference type="RefSeq" id="WP_153447284.1">
    <property type="nucleotide sequence ID" value="NZ_CP045699.1"/>
</dbReference>
<sequence>MDLIHSYFPQVLMALGIVLLIIEIAVFGFSTFLLFFMGLGVFFTGLSMQFNLLEANIHNAIWLGGVLTCIFALILWRPLKHLQNKPVDKEHQRTDFAQITFVLTDDVNSSSDTVLHAYSGINWKVRSQQPLSKGQTVSVVKQDVGVLWVESVD</sequence>
<dbReference type="InterPro" id="IPR052165">
    <property type="entry name" value="Membrane_assoc_protease"/>
</dbReference>
<evidence type="ECO:0000313" key="2">
    <source>
        <dbReference type="EMBL" id="QGA65135.1"/>
    </source>
</evidence>
<name>A0A5Q0TGS8_9VIBR</name>
<dbReference type="EMBL" id="CP045699">
    <property type="protein sequence ID" value="QGA65135.1"/>
    <property type="molecule type" value="Genomic_DNA"/>
</dbReference>
<keyword evidence="3" id="KW-1185">Reference proteome</keyword>
<keyword evidence="1" id="KW-0812">Transmembrane</keyword>
<reference evidence="2 3" key="1">
    <citation type="submission" date="2019-10" db="EMBL/GenBank/DDBJ databases">
        <title>Vibrio sp. nov., isolated from Coralline algae surface.</title>
        <authorList>
            <person name="Geng Y."/>
            <person name="Zhang X."/>
        </authorList>
    </citation>
    <scope>NUCLEOTIDE SEQUENCE [LARGE SCALE GENOMIC DNA]</scope>
    <source>
        <strain evidence="2 3">SM1977</strain>
    </source>
</reference>
<feature type="transmembrane region" description="Helical" evidence="1">
    <location>
        <begin position="57"/>
        <end position="76"/>
    </location>
</feature>
<accession>A0A5Q0TGS8</accession>
<dbReference type="AlphaFoldDB" id="A0A5Q0TGS8"/>
<dbReference type="Proteomes" id="UP000348942">
    <property type="component" value="Chromosome 1"/>
</dbReference>
<proteinExistence type="predicted"/>
<dbReference type="PANTHER" id="PTHR33507:SF3">
    <property type="entry name" value="INNER MEMBRANE PROTEIN YBBJ"/>
    <property type="match status" value="1"/>
</dbReference>
<evidence type="ECO:0000313" key="3">
    <source>
        <dbReference type="Proteomes" id="UP000348942"/>
    </source>
</evidence>
<keyword evidence="1" id="KW-0472">Membrane</keyword>
<organism evidence="2 3">
    <name type="scientific">Vibrio algicola</name>
    <dbReference type="NCBI Taxonomy" id="2662262"/>
    <lineage>
        <taxon>Bacteria</taxon>
        <taxon>Pseudomonadati</taxon>
        <taxon>Pseudomonadota</taxon>
        <taxon>Gammaproteobacteria</taxon>
        <taxon>Vibrionales</taxon>
        <taxon>Vibrionaceae</taxon>
        <taxon>Vibrio</taxon>
    </lineage>
</organism>
<keyword evidence="1" id="KW-1133">Transmembrane helix</keyword>
<protein>
    <submittedName>
        <fullName evidence="2">NfeD family protein</fullName>
    </submittedName>
</protein>
<dbReference type="PANTHER" id="PTHR33507">
    <property type="entry name" value="INNER MEMBRANE PROTEIN YBBJ"/>
    <property type="match status" value="1"/>
</dbReference>
<feature type="transmembrane region" description="Helical" evidence="1">
    <location>
        <begin position="12"/>
        <end position="37"/>
    </location>
</feature>
<gene>
    <name evidence="2" type="ORF">GFB47_06740</name>
</gene>
<evidence type="ECO:0000256" key="1">
    <source>
        <dbReference type="SAM" id="Phobius"/>
    </source>
</evidence>